<accession>A0A2B4R9Z7</accession>
<reference evidence="2" key="1">
    <citation type="journal article" date="2017" name="bioRxiv">
        <title>Comparative analysis of the genomes of Stylophora pistillata and Acropora digitifera provides evidence for extensive differences between species of corals.</title>
        <authorList>
            <person name="Voolstra C.R."/>
            <person name="Li Y."/>
            <person name="Liew Y.J."/>
            <person name="Baumgarten S."/>
            <person name="Zoccola D."/>
            <person name="Flot J.-F."/>
            <person name="Tambutte S."/>
            <person name="Allemand D."/>
            <person name="Aranda M."/>
        </authorList>
    </citation>
    <scope>NUCLEOTIDE SEQUENCE [LARGE SCALE GENOMIC DNA]</scope>
</reference>
<dbReference type="PANTHER" id="PTHR37984:SF8">
    <property type="entry name" value="CCHC-TYPE DOMAIN-CONTAINING PROTEIN"/>
    <property type="match status" value="1"/>
</dbReference>
<evidence type="ECO:0000313" key="1">
    <source>
        <dbReference type="EMBL" id="PFX13633.1"/>
    </source>
</evidence>
<proteinExistence type="predicted"/>
<dbReference type="STRING" id="50429.A0A2B4R9Z7"/>
<gene>
    <name evidence="1" type="primary">POL</name>
    <name evidence="1" type="ORF">AWC38_SpisGene22271</name>
</gene>
<dbReference type="SUPFAM" id="SSF56672">
    <property type="entry name" value="DNA/RNA polymerases"/>
    <property type="match status" value="1"/>
</dbReference>
<name>A0A2B4R9Z7_STYPI</name>
<organism evidence="1 2">
    <name type="scientific">Stylophora pistillata</name>
    <name type="common">Smooth cauliflower coral</name>
    <dbReference type="NCBI Taxonomy" id="50429"/>
    <lineage>
        <taxon>Eukaryota</taxon>
        <taxon>Metazoa</taxon>
        <taxon>Cnidaria</taxon>
        <taxon>Anthozoa</taxon>
        <taxon>Hexacorallia</taxon>
        <taxon>Scleractinia</taxon>
        <taxon>Astrocoeniina</taxon>
        <taxon>Pocilloporidae</taxon>
        <taxon>Stylophora</taxon>
    </lineage>
</organism>
<dbReference type="AlphaFoldDB" id="A0A2B4R9Z7"/>
<dbReference type="InterPro" id="IPR043502">
    <property type="entry name" value="DNA/RNA_pol_sf"/>
</dbReference>
<dbReference type="Proteomes" id="UP000225706">
    <property type="component" value="Unassembled WGS sequence"/>
</dbReference>
<protein>
    <submittedName>
        <fullName evidence="1">Retrovirus-related Pol polyprotein</fullName>
    </submittedName>
</protein>
<dbReference type="InterPro" id="IPR043128">
    <property type="entry name" value="Rev_trsase/Diguanyl_cyclase"/>
</dbReference>
<comment type="caution">
    <text evidence="1">The sequence shown here is derived from an EMBL/GenBank/DDBJ whole genome shotgun (WGS) entry which is preliminary data.</text>
</comment>
<dbReference type="PANTHER" id="PTHR37984">
    <property type="entry name" value="PROTEIN CBG26694"/>
    <property type="match status" value="1"/>
</dbReference>
<evidence type="ECO:0000313" key="2">
    <source>
        <dbReference type="Proteomes" id="UP000225706"/>
    </source>
</evidence>
<dbReference type="Gene3D" id="3.30.70.270">
    <property type="match status" value="1"/>
</dbReference>
<sequence length="325" mass="37175">MADTASGPHEMPFGISSGPVEYQRRQHEFLHGLPGVITIADDICVFGCCDTIEDANLDHDRNLVCLFDKCSDYDLHLSAKKLQFKAMSVTFMGHRLTNKDLEPDLAKISAITEMPWPEDKAGVQRFLGMCQSLRKQQITIHTDHRPLESIFKKPISKALRRLQQMMLKLLDYQFKVTYKKGKELYVADTLSHAALEGSSEWQQSDVFRMELVDMDLKPSNVTADTLEIIRTETSKDPVLSILHSVLMTGWPDERKSIPEEIRGFWSYREEITDDNGVLFKLDQVIVPTSLRVEMLCKIHKANQGYDSSITRARECLFWPGMQSDM</sequence>
<dbReference type="OrthoDB" id="775972at2759"/>
<dbReference type="InterPro" id="IPR050951">
    <property type="entry name" value="Retrovirus_Pol_polyprotein"/>
</dbReference>
<dbReference type="EMBL" id="LSMT01000929">
    <property type="protein sequence ID" value="PFX13633.1"/>
    <property type="molecule type" value="Genomic_DNA"/>
</dbReference>
<keyword evidence="2" id="KW-1185">Reference proteome</keyword>